<protein>
    <submittedName>
        <fullName evidence="1">Uncharacterized protein</fullName>
    </submittedName>
</protein>
<comment type="caution">
    <text evidence="1">The sequence shown here is derived from an EMBL/GenBank/DDBJ whole genome shotgun (WGS) entry which is preliminary data.</text>
</comment>
<dbReference type="EMBL" id="MCFA01000250">
    <property type="protein sequence ID" value="ORX96687.1"/>
    <property type="molecule type" value="Genomic_DNA"/>
</dbReference>
<dbReference type="OrthoDB" id="3780587at2759"/>
<gene>
    <name evidence="1" type="ORF">BCR34DRAFT_669170</name>
</gene>
<dbReference type="AlphaFoldDB" id="A0A1Y1YFC9"/>
<evidence type="ECO:0000313" key="1">
    <source>
        <dbReference type="EMBL" id="ORX96687.1"/>
    </source>
</evidence>
<accession>A0A1Y1YFC9</accession>
<keyword evidence="2" id="KW-1185">Reference proteome</keyword>
<proteinExistence type="predicted"/>
<reference evidence="1 2" key="1">
    <citation type="submission" date="2016-07" db="EMBL/GenBank/DDBJ databases">
        <title>Pervasive Adenine N6-methylation of Active Genes in Fungi.</title>
        <authorList>
            <consortium name="DOE Joint Genome Institute"/>
            <person name="Mondo S.J."/>
            <person name="Dannebaum R.O."/>
            <person name="Kuo R.C."/>
            <person name="Labutti K."/>
            <person name="Haridas S."/>
            <person name="Kuo A."/>
            <person name="Salamov A."/>
            <person name="Ahrendt S.R."/>
            <person name="Lipzen A."/>
            <person name="Sullivan W."/>
            <person name="Andreopoulos W.B."/>
            <person name="Clum A."/>
            <person name="Lindquist E."/>
            <person name="Daum C."/>
            <person name="Ramamoorthy G.K."/>
            <person name="Gryganskyi A."/>
            <person name="Culley D."/>
            <person name="Magnuson J.K."/>
            <person name="James T.Y."/>
            <person name="O'Malley M.A."/>
            <person name="Stajich J.E."/>
            <person name="Spatafora J.W."/>
            <person name="Visel A."/>
            <person name="Grigoriev I.V."/>
        </authorList>
    </citation>
    <scope>NUCLEOTIDE SEQUENCE [LARGE SCALE GENOMIC DNA]</scope>
    <source>
        <strain evidence="1 2">CBS 115471</strain>
    </source>
</reference>
<dbReference type="Proteomes" id="UP000193144">
    <property type="component" value="Unassembled WGS sequence"/>
</dbReference>
<evidence type="ECO:0000313" key="2">
    <source>
        <dbReference type="Proteomes" id="UP000193144"/>
    </source>
</evidence>
<name>A0A1Y1YFC9_9PLEO</name>
<sequence>MRGTHYYFLGATVTALALPAEVAKHGMASDWPKLCSGIGLRDKSNKGWGPTDPRLPSFISDIFVSLWVPVVITETDAQNSAISDGDGAYRHFRDKNKNTDFASVLDWASESLESAQNLYSYLHSFQEAVGDAKSFVSSKIGSVFGDFGARTKDADGWGEAVGQVAAGVGLMAEFLPNKAASGGIAMGVDLVNGIVQQLIPAEESEVAFHRTDKAKEEFEANVAVITSNVDDFIQNKILSPYQGDNMNDLQTSLLDPFVWIRMVQKGGFAGHGVKCIEKTNPNIIAGLAAPLLNTIWKDAANYVIKLRAEQWKSTTENLCRENVFKSFPEHATRARAHWPGLPGPNLAPGFRNVEGFDYPQEIFHIAGQMVIYGSFQTHVMGGYNSKPHTLDLMDRIKAAGNRDDLQVGAVNV</sequence>
<organism evidence="1 2">
    <name type="scientific">Clohesyomyces aquaticus</name>
    <dbReference type="NCBI Taxonomy" id="1231657"/>
    <lineage>
        <taxon>Eukaryota</taxon>
        <taxon>Fungi</taxon>
        <taxon>Dikarya</taxon>
        <taxon>Ascomycota</taxon>
        <taxon>Pezizomycotina</taxon>
        <taxon>Dothideomycetes</taxon>
        <taxon>Pleosporomycetidae</taxon>
        <taxon>Pleosporales</taxon>
        <taxon>Lindgomycetaceae</taxon>
        <taxon>Clohesyomyces</taxon>
    </lineage>
</organism>